<keyword evidence="4" id="KW-1185">Reference proteome</keyword>
<feature type="transmembrane region" description="Helical" evidence="2">
    <location>
        <begin position="21"/>
        <end position="43"/>
    </location>
</feature>
<keyword evidence="1" id="KW-0175">Coiled coil</keyword>
<evidence type="ECO:0000313" key="4">
    <source>
        <dbReference type="Proteomes" id="UP001202831"/>
    </source>
</evidence>
<organism evidence="3 4">
    <name type="scientific">Shewanella corallii</name>
    <dbReference type="NCBI Taxonomy" id="560080"/>
    <lineage>
        <taxon>Bacteria</taxon>
        <taxon>Pseudomonadati</taxon>
        <taxon>Pseudomonadota</taxon>
        <taxon>Gammaproteobacteria</taxon>
        <taxon>Alteromonadales</taxon>
        <taxon>Shewanellaceae</taxon>
        <taxon>Shewanella</taxon>
    </lineage>
</organism>
<dbReference type="Proteomes" id="UP001202831">
    <property type="component" value="Unassembled WGS sequence"/>
</dbReference>
<evidence type="ECO:0000313" key="3">
    <source>
        <dbReference type="EMBL" id="MCL2912241.1"/>
    </source>
</evidence>
<dbReference type="EMBL" id="JAKIKT010000001">
    <property type="protein sequence ID" value="MCL2912241.1"/>
    <property type="molecule type" value="Genomic_DNA"/>
</dbReference>
<gene>
    <name evidence="3" type="ORF">L2725_00345</name>
</gene>
<sequence length="214" mass="24649">MKHQWHQLRDKFDALTARERGLIAIAVLAVLLAILILPLSSMMESNQKLSREIKSVTQENDISNQQIAMYQAKLAEDPNAEFRRRLDDLQQQLTDIEDRLESHNVVPSDVMPVLLNTMMASAKRVTVTGFESLPPKPLLDGDTESKINLYSHGAKLNIKGQYFDVLRFMQTVEKLPEKVYWKQLDYQVKEYPLAEVSLEFYTLSVNEEYISVAY</sequence>
<dbReference type="RefSeq" id="WP_249247023.1">
    <property type="nucleotide sequence ID" value="NZ_JAKIKT010000001.1"/>
</dbReference>
<keyword evidence="2" id="KW-0812">Transmembrane</keyword>
<comment type="caution">
    <text evidence="3">The sequence shown here is derived from an EMBL/GenBank/DDBJ whole genome shotgun (WGS) entry which is preliminary data.</text>
</comment>
<accession>A0ABT0N2X8</accession>
<keyword evidence="2" id="KW-0472">Membrane</keyword>
<keyword evidence="2" id="KW-1133">Transmembrane helix</keyword>
<reference evidence="3 4" key="1">
    <citation type="submission" date="2022-01" db="EMBL/GenBank/DDBJ databases">
        <title>Whole genome-based taxonomy of the Shewanellaceae.</title>
        <authorList>
            <person name="Martin-Rodriguez A.J."/>
        </authorList>
    </citation>
    <scope>NUCLEOTIDE SEQUENCE [LARGE SCALE GENOMIC DNA]</scope>
    <source>
        <strain evidence="3 4">DSM 21332</strain>
    </source>
</reference>
<name>A0ABT0N2X8_9GAMM</name>
<evidence type="ECO:0000256" key="2">
    <source>
        <dbReference type="SAM" id="Phobius"/>
    </source>
</evidence>
<feature type="coiled-coil region" evidence="1">
    <location>
        <begin position="39"/>
        <end position="106"/>
    </location>
</feature>
<proteinExistence type="predicted"/>
<evidence type="ECO:0000256" key="1">
    <source>
        <dbReference type="SAM" id="Coils"/>
    </source>
</evidence>
<protein>
    <submittedName>
        <fullName evidence="3">MSHA biogenesis protein MshJ</fullName>
    </submittedName>
</protein>